<dbReference type="Gene3D" id="2.60.40.1180">
    <property type="entry name" value="Golgi alpha-mannosidase II"/>
    <property type="match status" value="1"/>
</dbReference>
<dbReference type="PIRSF" id="PIRSF000463">
    <property type="entry name" value="GlgB"/>
    <property type="match status" value="1"/>
</dbReference>
<dbReference type="InterPro" id="IPR013783">
    <property type="entry name" value="Ig-like_fold"/>
</dbReference>
<dbReference type="InterPro" id="IPR017853">
    <property type="entry name" value="GH"/>
</dbReference>
<evidence type="ECO:0000256" key="9">
    <source>
        <dbReference type="HAMAP-Rule" id="MF_00685"/>
    </source>
</evidence>
<evidence type="ECO:0000256" key="3">
    <source>
        <dbReference type="ARBA" id="ARBA00009000"/>
    </source>
</evidence>
<dbReference type="Pfam" id="PF02806">
    <property type="entry name" value="Alpha-amylase_C"/>
    <property type="match status" value="1"/>
</dbReference>
<feature type="active site" description="Nucleophile" evidence="9 10">
    <location>
        <position position="347"/>
    </location>
</feature>
<evidence type="ECO:0000313" key="13">
    <source>
        <dbReference type="EMBL" id="HJG37441.1"/>
    </source>
</evidence>
<proteinExistence type="inferred from homology"/>
<dbReference type="CDD" id="cd02855">
    <property type="entry name" value="E_set_GBE_prok_N"/>
    <property type="match status" value="1"/>
</dbReference>
<keyword evidence="6 9" id="KW-0808">Transferase</keyword>
<dbReference type="InterPro" id="IPR006407">
    <property type="entry name" value="GlgB"/>
</dbReference>
<dbReference type="GO" id="GO:0005829">
    <property type="term" value="C:cytosol"/>
    <property type="evidence" value="ECO:0007669"/>
    <property type="project" value="TreeGrafter"/>
</dbReference>
<dbReference type="Pfam" id="PF00128">
    <property type="entry name" value="Alpha-amylase"/>
    <property type="match status" value="1"/>
</dbReference>
<feature type="domain" description="Glycosyl hydrolase family 13 catalytic" evidence="12">
    <location>
        <begin position="172"/>
        <end position="552"/>
    </location>
</feature>
<evidence type="ECO:0000259" key="12">
    <source>
        <dbReference type="SMART" id="SM00642"/>
    </source>
</evidence>
<evidence type="ECO:0000313" key="14">
    <source>
        <dbReference type="Proteomes" id="UP000753256"/>
    </source>
</evidence>
<feature type="compositionally biased region" description="Basic and acidic residues" evidence="11">
    <location>
        <begin position="180"/>
        <end position="193"/>
    </location>
</feature>
<keyword evidence="7 9" id="KW-0320">Glycogen biosynthesis</keyword>
<dbReference type="Gene3D" id="2.60.40.10">
    <property type="entry name" value="Immunoglobulins"/>
    <property type="match status" value="1"/>
</dbReference>
<evidence type="ECO:0000256" key="6">
    <source>
        <dbReference type="ARBA" id="ARBA00022679"/>
    </source>
</evidence>
<dbReference type="NCBIfam" id="NF008967">
    <property type="entry name" value="PRK12313.1"/>
    <property type="match status" value="1"/>
</dbReference>
<evidence type="ECO:0000256" key="11">
    <source>
        <dbReference type="SAM" id="MobiDB-lite"/>
    </source>
</evidence>
<name>A0A921LTJ4_9ACTN</name>
<evidence type="ECO:0000256" key="8">
    <source>
        <dbReference type="ARBA" id="ARBA00023277"/>
    </source>
</evidence>
<dbReference type="AlphaFoldDB" id="A0A921LTJ4"/>
<feature type="region of interest" description="Disordered" evidence="11">
    <location>
        <begin position="180"/>
        <end position="200"/>
    </location>
</feature>
<dbReference type="GO" id="GO:0005978">
    <property type="term" value="P:glycogen biosynthetic process"/>
    <property type="evidence" value="ECO:0007669"/>
    <property type="project" value="UniProtKB-UniRule"/>
</dbReference>
<dbReference type="InterPro" id="IPR044143">
    <property type="entry name" value="GlgB_N_E_set_prok"/>
</dbReference>
<keyword evidence="5 9" id="KW-0328">Glycosyltransferase</keyword>
<dbReference type="InterPro" id="IPR037439">
    <property type="entry name" value="Branching_enzy"/>
</dbReference>
<sequence length="782" mass="87165">MSTRKATAAPRATEAGTSPALEPRLIITQDDLNLFAGGMWQRSWEKLGAHPDVQDEVEGWHFAVWAPEVKSVHVVGDFNGWDTWANPLEHLGGGVWQGFVAGLTEGDLYKYVIECADGRLLYKADPYGFYAEQAPGTASRLMDLSGYSWGDAAFLEERHAHDHMARPLNIYEVHLGSWKRHGDEPQGEPREDGTYPGPGDPFPAQRGTFYTYDDLSIELVEYVRDMGYTHIEVMPVMEHPFDGSWGYQGTGYYAATSRYGEPKQFMHFIDACHQAGIGVILDWVPGGFCANDEGLATFNGEMLYEREIHPNWGTHKFDFGRGEVRSFLVSNALFWIELFHADGLRMDGVSSMLYLNFGVDDPGKKKFNKYGTEEDLDASAFIRQVNAAVGRLFPDVMMIAEESTAWPLVTYPPEEGGLGFHYKWDMGWMNDTLHYMQTDFPWRPGNHRLLTFSLMYAFNENFVLPLSHDEVVNGKCSLMGRMPGDWWRQFAGLRTLAFYQMAHPGAQLTFMGDEIAQFIEWRYYESIQWFLAEQFETHARHQAFIKALNHLYTAEPAFWQRSYTEDGFAWIDADNAKQSIISFVRRGEDPADDLVVIINFDPASYAEFHLGVPREGDWEVVFNSDDPEYGGSGYTDNAVYMSVPYPWNGCENSLTIALPGLAGVVLKRQGPSSYVPPKPKRRTGVRKAAPITDPAAAPAKKPAAKRSSTKKTATKTTTKRTSTAKGASSTKAAATKAKATSAKASASKAKAATTAKAAAKKTDAAKSSTRRTASKTTATDEA</sequence>
<dbReference type="HAMAP" id="MF_00685">
    <property type="entry name" value="GlgB"/>
    <property type="match status" value="1"/>
</dbReference>
<dbReference type="SMART" id="SM00642">
    <property type="entry name" value="Aamy"/>
    <property type="match status" value="1"/>
</dbReference>
<comment type="similarity">
    <text evidence="3 9">Belongs to the glycosyl hydrolase 13 family. GlgB subfamily.</text>
</comment>
<feature type="region of interest" description="Disordered" evidence="11">
    <location>
        <begin position="668"/>
        <end position="782"/>
    </location>
</feature>
<dbReference type="Pfam" id="PF02922">
    <property type="entry name" value="CBM_48"/>
    <property type="match status" value="1"/>
</dbReference>
<dbReference type="SUPFAM" id="SSF51011">
    <property type="entry name" value="Glycosyl hydrolase domain"/>
    <property type="match status" value="1"/>
</dbReference>
<dbReference type="GO" id="GO:0004553">
    <property type="term" value="F:hydrolase activity, hydrolyzing O-glycosyl compounds"/>
    <property type="evidence" value="ECO:0007669"/>
    <property type="project" value="InterPro"/>
</dbReference>
<evidence type="ECO:0000256" key="5">
    <source>
        <dbReference type="ARBA" id="ARBA00022676"/>
    </source>
</evidence>
<feature type="compositionally biased region" description="Basic residues" evidence="11">
    <location>
        <begin position="702"/>
        <end position="713"/>
    </location>
</feature>
<feature type="compositionally biased region" description="Low complexity" evidence="11">
    <location>
        <begin position="714"/>
        <end position="757"/>
    </location>
</feature>
<gene>
    <name evidence="9 13" type="primary">glgB</name>
    <name evidence="13" type="ORF">K8V70_06230</name>
</gene>
<evidence type="ECO:0000256" key="4">
    <source>
        <dbReference type="ARBA" id="ARBA00022600"/>
    </source>
</evidence>
<dbReference type="PANTHER" id="PTHR43651">
    <property type="entry name" value="1,4-ALPHA-GLUCAN-BRANCHING ENZYME"/>
    <property type="match status" value="1"/>
</dbReference>
<feature type="active site" description="Proton donor" evidence="9 10">
    <location>
        <position position="401"/>
    </location>
</feature>
<accession>A0A921LTJ4</accession>
<comment type="subunit">
    <text evidence="9">Monomer.</text>
</comment>
<comment type="function">
    <text evidence="9">Catalyzes the formation of the alpha-1,6-glucosidic linkages in glycogen by scission of a 1,4-alpha-linked oligosaccharide from growing alpha-1,4-glucan chains and the subsequent attachment of the oligosaccharide to the alpha-1,6 position.</text>
</comment>
<dbReference type="GO" id="GO:0043169">
    <property type="term" value="F:cation binding"/>
    <property type="evidence" value="ECO:0007669"/>
    <property type="project" value="InterPro"/>
</dbReference>
<comment type="pathway">
    <text evidence="2 9">Glycan biosynthesis; glycogen biosynthesis.</text>
</comment>
<dbReference type="RefSeq" id="WP_273190264.1">
    <property type="nucleotide sequence ID" value="NZ_DYUZ01000026.1"/>
</dbReference>
<dbReference type="PANTHER" id="PTHR43651:SF3">
    <property type="entry name" value="1,4-ALPHA-GLUCAN-BRANCHING ENZYME"/>
    <property type="match status" value="1"/>
</dbReference>
<dbReference type="Proteomes" id="UP000753256">
    <property type="component" value="Unassembled WGS sequence"/>
</dbReference>
<dbReference type="EC" id="2.4.1.18" evidence="9"/>
<reference evidence="13" key="2">
    <citation type="submission" date="2021-09" db="EMBL/GenBank/DDBJ databases">
        <authorList>
            <person name="Gilroy R."/>
        </authorList>
    </citation>
    <scope>NUCLEOTIDE SEQUENCE</scope>
    <source>
        <strain evidence="13">ChiHjej13B12-9602</strain>
    </source>
</reference>
<dbReference type="CDD" id="cd11322">
    <property type="entry name" value="AmyAc_Glg_BE"/>
    <property type="match status" value="1"/>
</dbReference>
<dbReference type="InterPro" id="IPR013780">
    <property type="entry name" value="Glyco_hydro_b"/>
</dbReference>
<protein>
    <recommendedName>
        <fullName evidence="9">1,4-alpha-glucan branching enzyme GlgB</fullName>
        <ecNumber evidence="9">2.4.1.18</ecNumber>
    </recommendedName>
    <alternativeName>
        <fullName evidence="9">1,4-alpha-D-glucan:1,4-alpha-D-glucan 6-glucosyl-transferase</fullName>
    </alternativeName>
    <alternativeName>
        <fullName evidence="9">Alpha-(1-&gt;4)-glucan branching enzyme</fullName>
    </alternativeName>
    <alternativeName>
        <fullName evidence="9">Glycogen branching enzyme</fullName>
        <shortName evidence="9">BE</shortName>
    </alternativeName>
</protein>
<evidence type="ECO:0000256" key="10">
    <source>
        <dbReference type="PIRSR" id="PIRSR000463-1"/>
    </source>
</evidence>
<comment type="caution">
    <text evidence="13">The sequence shown here is derived from an EMBL/GenBank/DDBJ whole genome shotgun (WGS) entry which is preliminary data.</text>
</comment>
<dbReference type="FunFam" id="2.60.40.1180:FF:000002">
    <property type="entry name" value="1,4-alpha-glucan branching enzyme GlgB"/>
    <property type="match status" value="1"/>
</dbReference>
<evidence type="ECO:0000256" key="7">
    <source>
        <dbReference type="ARBA" id="ARBA00023056"/>
    </source>
</evidence>
<dbReference type="InterPro" id="IPR004193">
    <property type="entry name" value="Glyco_hydro_13_N"/>
</dbReference>
<dbReference type="EMBL" id="DYUZ01000026">
    <property type="protein sequence ID" value="HJG37441.1"/>
    <property type="molecule type" value="Genomic_DNA"/>
</dbReference>
<dbReference type="NCBIfam" id="NF003811">
    <property type="entry name" value="PRK05402.1"/>
    <property type="match status" value="1"/>
</dbReference>
<reference evidence="13" key="1">
    <citation type="journal article" date="2021" name="PeerJ">
        <title>Extensive microbial diversity within the chicken gut microbiome revealed by metagenomics and culture.</title>
        <authorList>
            <person name="Gilroy R."/>
            <person name="Ravi A."/>
            <person name="Getino M."/>
            <person name="Pursley I."/>
            <person name="Horton D.L."/>
            <person name="Alikhan N.F."/>
            <person name="Baker D."/>
            <person name="Gharbi K."/>
            <person name="Hall N."/>
            <person name="Watson M."/>
            <person name="Adriaenssens E.M."/>
            <person name="Foster-Nyarko E."/>
            <person name="Jarju S."/>
            <person name="Secka A."/>
            <person name="Antonio M."/>
            <person name="Oren A."/>
            <person name="Chaudhuri R.R."/>
            <person name="La Ragione R."/>
            <person name="Hildebrand F."/>
            <person name="Pallen M.J."/>
        </authorList>
    </citation>
    <scope>NUCLEOTIDE SEQUENCE</scope>
    <source>
        <strain evidence="13">ChiHjej13B12-9602</strain>
    </source>
</reference>
<organism evidence="13 14">
    <name type="scientific">Enorma phocaeensis</name>
    <dbReference type="NCBI Taxonomy" id="1871019"/>
    <lineage>
        <taxon>Bacteria</taxon>
        <taxon>Bacillati</taxon>
        <taxon>Actinomycetota</taxon>
        <taxon>Coriobacteriia</taxon>
        <taxon>Coriobacteriales</taxon>
        <taxon>Coriobacteriaceae</taxon>
        <taxon>Enorma</taxon>
    </lineage>
</organism>
<feature type="compositionally biased region" description="Low complexity" evidence="11">
    <location>
        <begin position="687"/>
        <end position="701"/>
    </location>
</feature>
<dbReference type="InterPro" id="IPR006047">
    <property type="entry name" value="GH13_cat_dom"/>
</dbReference>
<dbReference type="InterPro" id="IPR006048">
    <property type="entry name" value="A-amylase/branching_C"/>
</dbReference>
<feature type="region of interest" description="Disordered" evidence="11">
    <location>
        <begin position="1"/>
        <end position="20"/>
    </location>
</feature>
<evidence type="ECO:0000256" key="2">
    <source>
        <dbReference type="ARBA" id="ARBA00004964"/>
    </source>
</evidence>
<evidence type="ECO:0000256" key="1">
    <source>
        <dbReference type="ARBA" id="ARBA00000826"/>
    </source>
</evidence>
<dbReference type="Gene3D" id="3.20.20.80">
    <property type="entry name" value="Glycosidases"/>
    <property type="match status" value="1"/>
</dbReference>
<dbReference type="SUPFAM" id="SSF51445">
    <property type="entry name" value="(Trans)glycosidases"/>
    <property type="match status" value="1"/>
</dbReference>
<comment type="catalytic activity">
    <reaction evidence="1 9">
        <text>Transfers a segment of a (1-&gt;4)-alpha-D-glucan chain to a primary hydroxy group in a similar glucan chain.</text>
        <dbReference type="EC" id="2.4.1.18"/>
    </reaction>
</comment>
<keyword evidence="4 9" id="KW-0321">Glycogen metabolism</keyword>
<dbReference type="GO" id="GO:0003844">
    <property type="term" value="F:1,4-alpha-glucan branching enzyme activity"/>
    <property type="evidence" value="ECO:0007669"/>
    <property type="project" value="UniProtKB-UniRule"/>
</dbReference>
<keyword evidence="8 9" id="KW-0119">Carbohydrate metabolism</keyword>
<dbReference type="NCBIfam" id="TIGR01515">
    <property type="entry name" value="branching_enzym"/>
    <property type="match status" value="1"/>
</dbReference>